<evidence type="ECO:0000313" key="5">
    <source>
        <dbReference type="EMBL" id="RZR72483.1"/>
    </source>
</evidence>
<evidence type="ECO:0000256" key="3">
    <source>
        <dbReference type="SAM" id="Phobius"/>
    </source>
</evidence>
<keyword evidence="3" id="KW-1133">Transmembrane helix</keyword>
<evidence type="ECO:0000259" key="4">
    <source>
        <dbReference type="PROSITE" id="PS50222"/>
    </source>
</evidence>
<dbReference type="Pfam" id="PF13405">
    <property type="entry name" value="EF-hand_6"/>
    <property type="match status" value="1"/>
</dbReference>
<dbReference type="PRINTS" id="PR00450">
    <property type="entry name" value="RECOVERIN"/>
</dbReference>
<sequence>MCGASPIWASATVGAHASIVMVLGLGLVKGIGFCWGPNSRRAVERHITLEELRSIMRSLGREPTLRELQDMIREVDVDGNGTIEFDEFLNVIAMRTKEAADAELREAFKVFDIDDNGYISPSEVMMFLPCMSSSSSSSS</sequence>
<feature type="domain" description="EF-hand" evidence="4">
    <location>
        <begin position="63"/>
        <end position="98"/>
    </location>
</feature>
<evidence type="ECO:0000256" key="2">
    <source>
        <dbReference type="ARBA" id="ARBA00022837"/>
    </source>
</evidence>
<dbReference type="SUPFAM" id="SSF47473">
    <property type="entry name" value="EF-hand"/>
    <property type="match status" value="1"/>
</dbReference>
<keyword evidence="1" id="KW-0677">Repeat</keyword>
<reference evidence="5" key="1">
    <citation type="journal article" date="2018" name="Data Brief">
        <title>Genome sequence data from 17 accessions of Ensete ventricosum, a staple food crop for millions in Ethiopia.</title>
        <authorList>
            <person name="Yemataw Z."/>
            <person name="Muzemil S."/>
            <person name="Ambachew D."/>
            <person name="Tripathi L."/>
            <person name="Tesfaye K."/>
            <person name="Chala A."/>
            <person name="Farbos A."/>
            <person name="O'Neill P."/>
            <person name="Moore K."/>
            <person name="Grant M."/>
            <person name="Studholme D.J."/>
        </authorList>
    </citation>
    <scope>NUCLEOTIDE SEQUENCE [LARGE SCALE GENOMIC DNA]</scope>
    <source>
        <tissue evidence="5">Leaf</tissue>
    </source>
</reference>
<dbReference type="EMBL" id="KV875697">
    <property type="protein sequence ID" value="RZR72483.1"/>
    <property type="molecule type" value="Genomic_DNA"/>
</dbReference>
<dbReference type="GO" id="GO:0016460">
    <property type="term" value="C:myosin II complex"/>
    <property type="evidence" value="ECO:0007669"/>
    <property type="project" value="TreeGrafter"/>
</dbReference>
<dbReference type="InterPro" id="IPR002048">
    <property type="entry name" value="EF_hand_dom"/>
</dbReference>
<dbReference type="PROSITE" id="PS50222">
    <property type="entry name" value="EF_HAND_2"/>
    <property type="match status" value="2"/>
</dbReference>
<dbReference type="Pfam" id="PF13833">
    <property type="entry name" value="EF-hand_8"/>
    <property type="match status" value="1"/>
</dbReference>
<accession>A0A445ME42</accession>
<keyword evidence="3" id="KW-0472">Membrane</keyword>
<dbReference type="GO" id="GO:0005509">
    <property type="term" value="F:calcium ion binding"/>
    <property type="evidence" value="ECO:0007669"/>
    <property type="project" value="InterPro"/>
</dbReference>
<gene>
    <name evidence="5" type="ORF">BHM03_00013974</name>
</gene>
<name>A0A445ME42_ENSVE</name>
<protein>
    <recommendedName>
        <fullName evidence="4">EF-hand domain-containing protein</fullName>
    </recommendedName>
</protein>
<proteinExistence type="predicted"/>
<dbReference type="Gene3D" id="1.10.238.10">
    <property type="entry name" value="EF-hand"/>
    <property type="match status" value="2"/>
</dbReference>
<keyword evidence="3" id="KW-0812">Transmembrane</keyword>
<feature type="transmembrane region" description="Helical" evidence="3">
    <location>
        <begin position="15"/>
        <end position="35"/>
    </location>
</feature>
<dbReference type="FunFam" id="1.10.238.10:FF:000178">
    <property type="entry name" value="Calmodulin-2 A"/>
    <property type="match status" value="1"/>
</dbReference>
<dbReference type="InterPro" id="IPR011992">
    <property type="entry name" value="EF-hand-dom_pair"/>
</dbReference>
<dbReference type="InterPro" id="IPR050230">
    <property type="entry name" value="CALM/Myosin/TropC-like"/>
</dbReference>
<dbReference type="PANTHER" id="PTHR23048:SF0">
    <property type="entry name" value="CALMODULIN LIKE 3"/>
    <property type="match status" value="1"/>
</dbReference>
<dbReference type="CDD" id="cd00051">
    <property type="entry name" value="EFh"/>
    <property type="match status" value="1"/>
</dbReference>
<dbReference type="PROSITE" id="PS00018">
    <property type="entry name" value="EF_HAND_1"/>
    <property type="match status" value="2"/>
</dbReference>
<evidence type="ECO:0000256" key="1">
    <source>
        <dbReference type="ARBA" id="ARBA00022737"/>
    </source>
</evidence>
<dbReference type="InterPro" id="IPR018247">
    <property type="entry name" value="EF_Hand_1_Ca_BS"/>
</dbReference>
<keyword evidence="2" id="KW-0106">Calcium</keyword>
<dbReference type="SMART" id="SM00054">
    <property type="entry name" value="EFh"/>
    <property type="match status" value="2"/>
</dbReference>
<dbReference type="AlphaFoldDB" id="A0A445ME42"/>
<dbReference type="PANTHER" id="PTHR23048">
    <property type="entry name" value="MYOSIN LIGHT CHAIN 1, 3"/>
    <property type="match status" value="1"/>
</dbReference>
<feature type="domain" description="EF-hand" evidence="4">
    <location>
        <begin position="99"/>
        <end position="134"/>
    </location>
</feature>
<dbReference type="Proteomes" id="UP000290560">
    <property type="component" value="Unassembled WGS sequence"/>
</dbReference>
<organism evidence="5">
    <name type="scientific">Ensete ventricosum</name>
    <name type="common">Abyssinian banana</name>
    <name type="synonym">Musa ensete</name>
    <dbReference type="NCBI Taxonomy" id="4639"/>
    <lineage>
        <taxon>Eukaryota</taxon>
        <taxon>Viridiplantae</taxon>
        <taxon>Streptophyta</taxon>
        <taxon>Embryophyta</taxon>
        <taxon>Tracheophyta</taxon>
        <taxon>Spermatophyta</taxon>
        <taxon>Magnoliopsida</taxon>
        <taxon>Liliopsida</taxon>
        <taxon>Zingiberales</taxon>
        <taxon>Musaceae</taxon>
        <taxon>Ensete</taxon>
    </lineage>
</organism>